<evidence type="ECO:0008006" key="4">
    <source>
        <dbReference type="Google" id="ProtNLM"/>
    </source>
</evidence>
<dbReference type="EMBL" id="VCHE01000038">
    <property type="protein sequence ID" value="KAB2574910.1"/>
    <property type="molecule type" value="Genomic_DNA"/>
</dbReference>
<feature type="compositionally biased region" description="Polar residues" evidence="1">
    <location>
        <begin position="327"/>
        <end position="341"/>
    </location>
</feature>
<evidence type="ECO:0000256" key="1">
    <source>
        <dbReference type="SAM" id="MobiDB-lite"/>
    </source>
</evidence>
<organism evidence="2 3">
    <name type="scientific">Lasiodiplodia theobromae</name>
    <dbReference type="NCBI Taxonomy" id="45133"/>
    <lineage>
        <taxon>Eukaryota</taxon>
        <taxon>Fungi</taxon>
        <taxon>Dikarya</taxon>
        <taxon>Ascomycota</taxon>
        <taxon>Pezizomycotina</taxon>
        <taxon>Dothideomycetes</taxon>
        <taxon>Dothideomycetes incertae sedis</taxon>
        <taxon>Botryosphaeriales</taxon>
        <taxon>Botryosphaeriaceae</taxon>
        <taxon>Lasiodiplodia</taxon>
    </lineage>
</organism>
<dbReference type="AlphaFoldDB" id="A0A5N5DBW8"/>
<proteinExistence type="predicted"/>
<name>A0A5N5DBW8_9PEZI</name>
<dbReference type="Proteomes" id="UP000325902">
    <property type="component" value="Unassembled WGS sequence"/>
</dbReference>
<evidence type="ECO:0000313" key="2">
    <source>
        <dbReference type="EMBL" id="KAB2574910.1"/>
    </source>
</evidence>
<evidence type="ECO:0000313" key="3">
    <source>
        <dbReference type="Proteomes" id="UP000325902"/>
    </source>
</evidence>
<accession>A0A5N5DBW8</accession>
<feature type="region of interest" description="Disordered" evidence="1">
    <location>
        <begin position="322"/>
        <end position="341"/>
    </location>
</feature>
<gene>
    <name evidence="2" type="ORF">DBV05_g6458</name>
</gene>
<dbReference type="OrthoDB" id="194443at2759"/>
<keyword evidence="3" id="KW-1185">Reference proteome</keyword>
<sequence length="341" mass="39070">MAKGKATEKQIASEQPPSFINGTLSNAITSVFVGPGREKFVTYTDLLGYWSPRIDAVFDMFDSEHLMLPTVSPAVFRVFLDWMRSDGDQLPRWSVRHRHDTPREPVKVADHEVLENPDAYYRSQPEAEALECYIFANEYNIRQFKNDLFDSILEMNPGGNLVPSYSIALRVWDALAPSSPMRKYLIDLFARNWTYETDIGNREELILRKQVPAAFWIDILTLRDKHGELDDYPPWEENLCQYHEHSEEEARACYWQHINNGEGYCTDYTDDDDDDSAMDEYESDFIDDAEFDSDGAPKLGSPHLGTDSVQEDNMEPMKMEAELQHGYGSSDSIGTSDSLTL</sequence>
<comment type="caution">
    <text evidence="2">The sequence shown here is derived from an EMBL/GenBank/DDBJ whole genome shotgun (WGS) entry which is preliminary data.</text>
</comment>
<protein>
    <recommendedName>
        <fullName evidence="4">BTB domain-containing protein</fullName>
    </recommendedName>
</protein>
<feature type="region of interest" description="Disordered" evidence="1">
    <location>
        <begin position="288"/>
        <end position="316"/>
    </location>
</feature>
<reference evidence="2 3" key="1">
    <citation type="journal article" date="2019" name="Sci. Rep.">
        <title>A multi-omics analysis of the grapevine pathogen Lasiodiplodia theobromae reveals that temperature affects the expression of virulence- and pathogenicity-related genes.</title>
        <authorList>
            <person name="Felix C."/>
            <person name="Meneses R."/>
            <person name="Goncalves M.F.M."/>
            <person name="Tilleman L."/>
            <person name="Duarte A.S."/>
            <person name="Jorrin-Novo J.V."/>
            <person name="Van de Peer Y."/>
            <person name="Deforce D."/>
            <person name="Van Nieuwerburgh F."/>
            <person name="Esteves A.C."/>
            <person name="Alves A."/>
        </authorList>
    </citation>
    <scope>NUCLEOTIDE SEQUENCE [LARGE SCALE GENOMIC DNA]</scope>
    <source>
        <strain evidence="2 3">LA-SOL3</strain>
    </source>
</reference>